<dbReference type="NCBIfam" id="TIGR03083">
    <property type="entry name" value="maleylpyruvate isomerase family mycothiol-dependent enzyme"/>
    <property type="match status" value="1"/>
</dbReference>
<sequence>MTADALPASLRERVLAAARELRAPGRTLPDVPDISPVEAYRRAADAFLGLLTALADDVWRRPVLRDLDVAGLVGHLTGVEDDVQRALAGDRDVACADHVASTQPAAEHAATASPAEVRAAWRAATGRTLERVRGADLTAEVRVHGMALPLGALLVVRAFELWTHENDVRRAAGLPASVPDPATLRRMTELAVELLPVGVARVSDPVTPVDVHLVLTGAGGGTWDVEVGERSAPVPEVAIVADAVGFCRLVASRITPADLGAHVSGAAGAADAVLAGAAALALD</sequence>
<dbReference type="EMBL" id="JACBZT010000001">
    <property type="protein sequence ID" value="NYJ06737.1"/>
    <property type="molecule type" value="Genomic_DNA"/>
</dbReference>
<evidence type="ECO:0000313" key="3">
    <source>
        <dbReference type="Proteomes" id="UP000541969"/>
    </source>
</evidence>
<evidence type="ECO:0000313" key="2">
    <source>
        <dbReference type="EMBL" id="NYJ06737.1"/>
    </source>
</evidence>
<proteinExistence type="predicted"/>
<dbReference type="RefSeq" id="WP_179718071.1">
    <property type="nucleotide sequence ID" value="NZ_JACBZT010000001.1"/>
</dbReference>
<dbReference type="InterPro" id="IPR024344">
    <property type="entry name" value="MDMPI_metal-binding"/>
</dbReference>
<dbReference type="Proteomes" id="UP000541969">
    <property type="component" value="Unassembled WGS sequence"/>
</dbReference>
<dbReference type="GO" id="GO:0046872">
    <property type="term" value="F:metal ion binding"/>
    <property type="evidence" value="ECO:0007669"/>
    <property type="project" value="InterPro"/>
</dbReference>
<protein>
    <submittedName>
        <fullName evidence="2">Uncharacterized protein (TIGR03083 family)</fullName>
    </submittedName>
</protein>
<name>A0A853CH04_9ACTN</name>
<dbReference type="InterPro" id="IPR034660">
    <property type="entry name" value="DinB/YfiT-like"/>
</dbReference>
<keyword evidence="3" id="KW-1185">Reference proteome</keyword>
<evidence type="ECO:0000259" key="1">
    <source>
        <dbReference type="Pfam" id="PF11716"/>
    </source>
</evidence>
<dbReference type="Gene3D" id="1.20.120.450">
    <property type="entry name" value="dinb family like domain"/>
    <property type="match status" value="1"/>
</dbReference>
<dbReference type="AlphaFoldDB" id="A0A853CH04"/>
<gene>
    <name evidence="2" type="ORF">GGQ55_003015</name>
</gene>
<accession>A0A853CH04</accession>
<organism evidence="2 3">
    <name type="scientific">Petropleomorpha daqingensis</name>
    <dbReference type="NCBI Taxonomy" id="2026353"/>
    <lineage>
        <taxon>Bacteria</taxon>
        <taxon>Bacillati</taxon>
        <taxon>Actinomycetota</taxon>
        <taxon>Actinomycetes</taxon>
        <taxon>Geodermatophilales</taxon>
        <taxon>Geodermatophilaceae</taxon>
        <taxon>Petropleomorpha</taxon>
    </lineage>
</organism>
<comment type="caution">
    <text evidence="2">The sequence shown here is derived from an EMBL/GenBank/DDBJ whole genome shotgun (WGS) entry which is preliminary data.</text>
</comment>
<dbReference type="SUPFAM" id="SSF109854">
    <property type="entry name" value="DinB/YfiT-like putative metalloenzymes"/>
    <property type="match status" value="1"/>
</dbReference>
<feature type="domain" description="Mycothiol-dependent maleylpyruvate isomerase metal-binding" evidence="1">
    <location>
        <begin position="41"/>
        <end position="169"/>
    </location>
</feature>
<reference evidence="2 3" key="1">
    <citation type="submission" date="2020-07" db="EMBL/GenBank/DDBJ databases">
        <title>Sequencing the genomes of 1000 actinobacteria strains.</title>
        <authorList>
            <person name="Klenk H.-P."/>
        </authorList>
    </citation>
    <scope>NUCLEOTIDE SEQUENCE [LARGE SCALE GENOMIC DNA]</scope>
    <source>
        <strain evidence="2 3">DSM 104001</strain>
    </source>
</reference>
<dbReference type="Pfam" id="PF11716">
    <property type="entry name" value="MDMPI_N"/>
    <property type="match status" value="1"/>
</dbReference>
<dbReference type="InterPro" id="IPR017517">
    <property type="entry name" value="Maleyloyr_isom"/>
</dbReference>